<dbReference type="AlphaFoldDB" id="A0A8S1IUR1"/>
<dbReference type="CDD" id="cd00167">
    <property type="entry name" value="SANT"/>
    <property type="match status" value="1"/>
</dbReference>
<evidence type="ECO:0008006" key="4">
    <source>
        <dbReference type="Google" id="ProtNLM"/>
    </source>
</evidence>
<dbReference type="InterPro" id="IPR001005">
    <property type="entry name" value="SANT/Myb"/>
</dbReference>
<dbReference type="Proteomes" id="UP000708148">
    <property type="component" value="Unassembled WGS sequence"/>
</dbReference>
<dbReference type="EMBL" id="CAJHUC010000854">
    <property type="protein sequence ID" value="CAD7698584.1"/>
    <property type="molecule type" value="Genomic_DNA"/>
</dbReference>
<accession>A0A8S1IUR1</accession>
<evidence type="ECO:0000256" key="1">
    <source>
        <dbReference type="SAM" id="MobiDB-lite"/>
    </source>
</evidence>
<organism evidence="2 3">
    <name type="scientific">Ostreobium quekettii</name>
    <dbReference type="NCBI Taxonomy" id="121088"/>
    <lineage>
        <taxon>Eukaryota</taxon>
        <taxon>Viridiplantae</taxon>
        <taxon>Chlorophyta</taxon>
        <taxon>core chlorophytes</taxon>
        <taxon>Ulvophyceae</taxon>
        <taxon>TCBD clade</taxon>
        <taxon>Bryopsidales</taxon>
        <taxon>Ostreobineae</taxon>
        <taxon>Ostreobiaceae</taxon>
        <taxon>Ostreobium</taxon>
    </lineage>
</organism>
<protein>
    <recommendedName>
        <fullName evidence="4">Myb-like domain-containing protein</fullName>
    </recommendedName>
</protein>
<evidence type="ECO:0000313" key="2">
    <source>
        <dbReference type="EMBL" id="CAD7698584.1"/>
    </source>
</evidence>
<keyword evidence="3" id="KW-1185">Reference proteome</keyword>
<proteinExistence type="predicted"/>
<comment type="caution">
    <text evidence="2">The sequence shown here is derived from an EMBL/GenBank/DDBJ whole genome shotgun (WGS) entry which is preliminary data.</text>
</comment>
<feature type="compositionally biased region" description="Basic and acidic residues" evidence="1">
    <location>
        <begin position="217"/>
        <end position="227"/>
    </location>
</feature>
<feature type="region of interest" description="Disordered" evidence="1">
    <location>
        <begin position="143"/>
        <end position="258"/>
    </location>
</feature>
<feature type="compositionally biased region" description="Low complexity" evidence="1">
    <location>
        <begin position="184"/>
        <end position="195"/>
    </location>
</feature>
<evidence type="ECO:0000313" key="3">
    <source>
        <dbReference type="Proteomes" id="UP000708148"/>
    </source>
</evidence>
<reference evidence="2" key="1">
    <citation type="submission" date="2020-12" db="EMBL/GenBank/DDBJ databases">
        <authorList>
            <person name="Iha C."/>
        </authorList>
    </citation>
    <scope>NUCLEOTIDE SEQUENCE</scope>
</reference>
<dbReference type="OrthoDB" id="567774at2759"/>
<feature type="compositionally biased region" description="Basic and acidic residues" evidence="1">
    <location>
        <begin position="155"/>
        <end position="178"/>
    </location>
</feature>
<sequence length="422" mass="47142">MVRKRHFREMEPWARVDKLMAGSARLDEMAEDQRLGNAFYGDCVFEPKERAQRTPAFYAGVNYVPLGSHVEQPPQQQITYLPPIRVTPNRPQCEDILQAMTAETRISEEEMQLITEAQNLGWSWTQIAHVFKGRTATQLKRILGVPGKAKRSNNSRREGETKPSASVRERGEKQRQEQAPRGPASADMAQAGGAATLPFTKKPVEKKDVVKGGQGEAKGREEHERHVNAHATNRAGGDDRVTLKRPLAKPPKGFSGIREHGLTSMENVKFYEEVDVIDPDDPTKVFNFNLNDPAHCACFNIGVGEDGSPLLSWSDLYSFYELPDGTKWAEHGYLYDAEDLEEHAKKIGKSFQHLPPANMHPRQLLKKGGRYHSKLQNTEFEVGQSACDCGLGTNLLGLCSDPQSWCNYLVTGQQKGFSDIVG</sequence>
<gene>
    <name evidence="2" type="ORF">OSTQU699_LOCUS3945</name>
</gene>
<name>A0A8S1IUR1_9CHLO</name>